<feature type="region of interest" description="Disordered" evidence="1">
    <location>
        <begin position="61"/>
        <end position="81"/>
    </location>
</feature>
<evidence type="ECO:0000313" key="4">
    <source>
        <dbReference type="Proteomes" id="UP001597273"/>
    </source>
</evidence>
<dbReference type="Pfam" id="PF09579">
    <property type="entry name" value="Spore_YtfJ"/>
    <property type="match status" value="1"/>
</dbReference>
<keyword evidence="2" id="KW-0812">Transmembrane</keyword>
<accession>A0ABW4QEL2</accession>
<protein>
    <submittedName>
        <fullName evidence="3">Spore germination protein GerW family protein</fullName>
    </submittedName>
</protein>
<keyword evidence="4" id="KW-1185">Reference proteome</keyword>
<dbReference type="RefSeq" id="WP_204890961.1">
    <property type="nucleotide sequence ID" value="NZ_JBHUFW010000004.1"/>
</dbReference>
<feature type="compositionally biased region" description="Gly residues" evidence="1">
    <location>
        <begin position="162"/>
        <end position="175"/>
    </location>
</feature>
<feature type="transmembrane region" description="Helical" evidence="2">
    <location>
        <begin position="106"/>
        <end position="126"/>
    </location>
</feature>
<keyword evidence="2" id="KW-0472">Membrane</keyword>
<dbReference type="Proteomes" id="UP001597273">
    <property type="component" value="Unassembled WGS sequence"/>
</dbReference>
<dbReference type="EMBL" id="JBHUFW010000004">
    <property type="protein sequence ID" value="MFD1861985.1"/>
    <property type="molecule type" value="Genomic_DNA"/>
</dbReference>
<keyword evidence="2" id="KW-1133">Transmembrane helix</keyword>
<comment type="caution">
    <text evidence="3">The sequence shown here is derived from an EMBL/GenBank/DDBJ whole genome shotgun (WGS) entry which is preliminary data.</text>
</comment>
<proteinExistence type="predicted"/>
<name>A0ABW4QEL2_9BACL</name>
<reference evidence="4" key="1">
    <citation type="journal article" date="2019" name="Int. J. Syst. Evol. Microbiol.">
        <title>The Global Catalogue of Microorganisms (GCM) 10K type strain sequencing project: providing services to taxonomists for standard genome sequencing and annotation.</title>
        <authorList>
            <consortium name="The Broad Institute Genomics Platform"/>
            <consortium name="The Broad Institute Genome Sequencing Center for Infectious Disease"/>
            <person name="Wu L."/>
            <person name="Ma J."/>
        </authorList>
    </citation>
    <scope>NUCLEOTIDE SEQUENCE [LARGE SCALE GENOMIC DNA]</scope>
    <source>
        <strain evidence="4">CGMCC 1.15475</strain>
    </source>
</reference>
<sequence length="187" mass="20082">MDEKVFTPFKSSPLLPIFEKFSKVRDVSLVYGDPIEMQGRTIIPVAKVKYSVGAGAGFGFEREGDEGSPGSEELEGGQGEGAGGAFQIKPVGIFDVTSDKAVYRPIVPIELILLLPLMTVGLAFMMTSNQDKPGRMEHMKKGQMRMGGRCKTKGQGMKMKGQGMGMKGQGTGMKGQGMHMEGMGHSD</sequence>
<dbReference type="InterPro" id="IPR014229">
    <property type="entry name" value="Spore_YtfJ"/>
</dbReference>
<evidence type="ECO:0000313" key="3">
    <source>
        <dbReference type="EMBL" id="MFD1861985.1"/>
    </source>
</evidence>
<evidence type="ECO:0000256" key="2">
    <source>
        <dbReference type="SAM" id="Phobius"/>
    </source>
</evidence>
<evidence type="ECO:0000256" key="1">
    <source>
        <dbReference type="SAM" id="MobiDB-lite"/>
    </source>
</evidence>
<feature type="region of interest" description="Disordered" evidence="1">
    <location>
        <begin position="132"/>
        <end position="187"/>
    </location>
</feature>
<organism evidence="3 4">
    <name type="scientific">Planococcus chinensis</name>
    <dbReference type="NCBI Taxonomy" id="272917"/>
    <lineage>
        <taxon>Bacteria</taxon>
        <taxon>Bacillati</taxon>
        <taxon>Bacillota</taxon>
        <taxon>Bacilli</taxon>
        <taxon>Bacillales</taxon>
        <taxon>Caryophanaceae</taxon>
        <taxon>Planococcus</taxon>
    </lineage>
</organism>
<gene>
    <name evidence="3" type="ORF">ACFSDB_03545</name>
</gene>